<reference evidence="1 2" key="1">
    <citation type="journal article" date="2021" name="Hortic Res">
        <title>High-quality reference genome and annotation aids understanding of berry development for evergreen blueberry (Vaccinium darrowii).</title>
        <authorList>
            <person name="Yu J."/>
            <person name="Hulse-Kemp A.M."/>
            <person name="Babiker E."/>
            <person name="Staton M."/>
        </authorList>
    </citation>
    <scope>NUCLEOTIDE SEQUENCE [LARGE SCALE GENOMIC DNA]</scope>
    <source>
        <strain evidence="2">cv. NJ 8807/NJ 8810</strain>
        <tissue evidence="1">Young leaf</tissue>
    </source>
</reference>
<protein>
    <submittedName>
        <fullName evidence="1">Uncharacterized protein</fullName>
    </submittedName>
</protein>
<keyword evidence="2" id="KW-1185">Reference proteome</keyword>
<accession>A0ACB7XXR4</accession>
<dbReference type="EMBL" id="CM037155">
    <property type="protein sequence ID" value="KAH7845886.1"/>
    <property type="molecule type" value="Genomic_DNA"/>
</dbReference>
<comment type="caution">
    <text evidence="1">The sequence shown here is derived from an EMBL/GenBank/DDBJ whole genome shotgun (WGS) entry which is preliminary data.</text>
</comment>
<gene>
    <name evidence="1" type="ORF">Vadar_007042</name>
</gene>
<sequence length="583" mass="66422">MSSKSKVNVKVKVNGTPRLVKMETSFLADPPILLSLVDQQIFICLAKNAITLRNRFFFDLLVLCARPPVEIRNDDDEEEHRSLPSWAQQCMKKGMLDQIIDPYIRGQTSPKRLKLFVEIANKCLNKNPQGRPTMAEVEDTLKRILASHRSKQKCTKCLPFKPSQGTVWGKKIWKNPFAVPGGRLYRRFKLAQIRASTNNFHENLVIAYDGYTKFYKGIIDRGNVQVAIRRWKEGKLREGNQDQFTAEIQVQSQLCHLHIVPLIGYCNDKHELILVYEYMVNKSLHHHLFGPDPLPWVKRLEICIGAARGLQYLHAGTKQTIIHHNLKPNNILLDENWAAKLSSLEFSVLLPTNGSTATSSTFVAGNVGYMDPEYLASAKLTVKSDVYSFGVILLEVLCGRKTMIISRDEAKGNLVRWFKTNVEMGTVDRIIDPVLLLIDTIAPECLKEYLMIAENCVRGDRIERPSMDVVVGSLCRALQLQEAWLNKSHEAIPRSHNRCSDGNVSVGIPGKGGSGGMSFTSLKDSTYLSEQEKIRIEQEMLAMEKLKEEERVIMMDLSGLSEEQQEFYTYWKREILEKKRRAQ</sequence>
<evidence type="ECO:0000313" key="2">
    <source>
        <dbReference type="Proteomes" id="UP000828048"/>
    </source>
</evidence>
<name>A0ACB7XXR4_9ERIC</name>
<evidence type="ECO:0000313" key="1">
    <source>
        <dbReference type="EMBL" id="KAH7845886.1"/>
    </source>
</evidence>
<organism evidence="1 2">
    <name type="scientific">Vaccinium darrowii</name>
    <dbReference type="NCBI Taxonomy" id="229202"/>
    <lineage>
        <taxon>Eukaryota</taxon>
        <taxon>Viridiplantae</taxon>
        <taxon>Streptophyta</taxon>
        <taxon>Embryophyta</taxon>
        <taxon>Tracheophyta</taxon>
        <taxon>Spermatophyta</taxon>
        <taxon>Magnoliopsida</taxon>
        <taxon>eudicotyledons</taxon>
        <taxon>Gunneridae</taxon>
        <taxon>Pentapetalae</taxon>
        <taxon>asterids</taxon>
        <taxon>Ericales</taxon>
        <taxon>Ericaceae</taxon>
        <taxon>Vaccinioideae</taxon>
        <taxon>Vaccinieae</taxon>
        <taxon>Vaccinium</taxon>
    </lineage>
</organism>
<dbReference type="Proteomes" id="UP000828048">
    <property type="component" value="Chromosome 5"/>
</dbReference>
<proteinExistence type="predicted"/>